<dbReference type="EMBL" id="CM047897">
    <property type="protein sequence ID" value="KAJ0113110.1"/>
    <property type="molecule type" value="Genomic_DNA"/>
</dbReference>
<evidence type="ECO:0000313" key="1">
    <source>
        <dbReference type="EMBL" id="KAJ0113110.1"/>
    </source>
</evidence>
<name>A0ACC1CBA4_9ROSI</name>
<organism evidence="1 2">
    <name type="scientific">Pistacia atlantica</name>
    <dbReference type="NCBI Taxonomy" id="434234"/>
    <lineage>
        <taxon>Eukaryota</taxon>
        <taxon>Viridiplantae</taxon>
        <taxon>Streptophyta</taxon>
        <taxon>Embryophyta</taxon>
        <taxon>Tracheophyta</taxon>
        <taxon>Spermatophyta</taxon>
        <taxon>Magnoliopsida</taxon>
        <taxon>eudicotyledons</taxon>
        <taxon>Gunneridae</taxon>
        <taxon>Pentapetalae</taxon>
        <taxon>rosids</taxon>
        <taxon>malvids</taxon>
        <taxon>Sapindales</taxon>
        <taxon>Anacardiaceae</taxon>
        <taxon>Pistacia</taxon>
    </lineage>
</organism>
<protein>
    <submittedName>
        <fullName evidence="1">Uncharacterized protein</fullName>
    </submittedName>
</protein>
<proteinExistence type="predicted"/>
<dbReference type="Proteomes" id="UP001164250">
    <property type="component" value="Chromosome 1"/>
</dbReference>
<keyword evidence="2" id="KW-1185">Reference proteome</keyword>
<reference evidence="2" key="1">
    <citation type="journal article" date="2023" name="G3 (Bethesda)">
        <title>Genome assembly and association tests identify interacting loci associated with vigor, precocity, and sex in interspecific pistachio rootstocks.</title>
        <authorList>
            <person name="Palmer W."/>
            <person name="Jacygrad E."/>
            <person name="Sagayaradj S."/>
            <person name="Cavanaugh K."/>
            <person name="Han R."/>
            <person name="Bertier L."/>
            <person name="Beede B."/>
            <person name="Kafkas S."/>
            <person name="Golino D."/>
            <person name="Preece J."/>
            <person name="Michelmore R."/>
        </authorList>
    </citation>
    <scope>NUCLEOTIDE SEQUENCE [LARGE SCALE GENOMIC DNA]</scope>
</reference>
<comment type="caution">
    <text evidence="1">The sequence shown here is derived from an EMBL/GenBank/DDBJ whole genome shotgun (WGS) entry which is preliminary data.</text>
</comment>
<evidence type="ECO:0000313" key="2">
    <source>
        <dbReference type="Proteomes" id="UP001164250"/>
    </source>
</evidence>
<sequence length="97" mass="11214">MFECFNSFLLALFIGILTFTLNGSTEETENYKRSKVLVFKTISLFLSEIHNYKHSRIYHLKKQGARGKLCHSCPMACSLYALYGQCSVARVRLKRQN</sequence>
<accession>A0ACC1CBA4</accession>
<gene>
    <name evidence="1" type="ORF">Patl1_02723</name>
</gene>